<reference evidence="1 2" key="1">
    <citation type="journal article" date="2016" name="Nat. Commun.">
        <title>Thousands of microbial genomes shed light on interconnected biogeochemical processes in an aquifer system.</title>
        <authorList>
            <person name="Anantharaman K."/>
            <person name="Brown C.T."/>
            <person name="Hug L.A."/>
            <person name="Sharon I."/>
            <person name="Castelle C.J."/>
            <person name="Probst A.J."/>
            <person name="Thomas B.C."/>
            <person name="Singh A."/>
            <person name="Wilkins M.J."/>
            <person name="Karaoz U."/>
            <person name="Brodie E.L."/>
            <person name="Williams K.H."/>
            <person name="Hubbard S.S."/>
            <person name="Banfield J.F."/>
        </authorList>
    </citation>
    <scope>NUCLEOTIDE SEQUENCE [LARGE SCALE GENOMIC DNA]</scope>
</reference>
<organism evidence="1 2">
    <name type="scientific">Candidatus Woesebacteria bacterium RBG_16_42_24</name>
    <dbReference type="NCBI Taxonomy" id="1802485"/>
    <lineage>
        <taxon>Bacteria</taxon>
        <taxon>Candidatus Woeseibacteriota</taxon>
    </lineage>
</organism>
<accession>A0A1F7XM22</accession>
<dbReference type="STRING" id="1802485.A2V97_03720"/>
<proteinExistence type="predicted"/>
<dbReference type="EMBL" id="MGFX01000001">
    <property type="protein sequence ID" value="OGM15849.1"/>
    <property type="molecule type" value="Genomic_DNA"/>
</dbReference>
<name>A0A1F7XM22_9BACT</name>
<dbReference type="AlphaFoldDB" id="A0A1F7XM22"/>
<dbReference type="Proteomes" id="UP000177382">
    <property type="component" value="Unassembled WGS sequence"/>
</dbReference>
<sequence>MNEIENGSQIVLYEYISSKLASGGLSRGELESIMDYPIGHSSVRGFVDANLRLGYFQWRGEVLVNTNRKISVGLTKEEEVRLEEKANEVGLTIGEFATNTLLAVL</sequence>
<evidence type="ECO:0000313" key="2">
    <source>
        <dbReference type="Proteomes" id="UP000177382"/>
    </source>
</evidence>
<gene>
    <name evidence="1" type="ORF">A2V97_03720</name>
</gene>
<evidence type="ECO:0000313" key="1">
    <source>
        <dbReference type="EMBL" id="OGM15849.1"/>
    </source>
</evidence>
<comment type="caution">
    <text evidence="1">The sequence shown here is derived from an EMBL/GenBank/DDBJ whole genome shotgun (WGS) entry which is preliminary data.</text>
</comment>
<protein>
    <submittedName>
        <fullName evidence="1">Uncharacterized protein</fullName>
    </submittedName>
</protein>